<proteinExistence type="predicted"/>
<sequence length="486" mass="55166">MQGFTRFFGVLKLPVFVTVRTGFWQFSPMRTPRPAAEQLPADELFRSRLENQIDLRHPLIQLSRRLPWSALEQALALRLPATTATGGRPGLPVRLIAGLLYLKHAYDLSDEAVCERWLENPYWQFFTGEVVFQTRFPCDPSSLTRWRQRLGEAGMEELLAHTINTAHAMKAVDARALSQVIVDTTVQEKAIAHPSDSRLLEVARKKLVRLAKRHGIALRQTYARQGPALSRKAGRDAHARQFKRMRQVLRRQRTLLGRVLRDLQRKLDQVEAGVRERIGVWLERVQRVLTQRPKDKQKLDALHAQEVECMSKGKARTQDEFGVKVGIAVSACKGLIVGARSFPGNPYDGDTLAEQLEQTRGLLQDVNVIAQVAIVDLGHRGREVDGLQILHRGKAKTLTRRQWGWINRRQAVEPVIGHLKQDCRLNRCHLKGAEGDALHVLGCAAGYNLRWLLRWIAFLRAWLQAMRARSSTSSSAVWQRTMAFGA</sequence>
<organism evidence="3 4">
    <name type="scientific">Xanthomonas axonopodis pv. vasculorum</name>
    <dbReference type="NCBI Taxonomy" id="325777"/>
    <lineage>
        <taxon>Bacteria</taxon>
        <taxon>Pseudomonadati</taxon>
        <taxon>Pseudomonadota</taxon>
        <taxon>Gammaproteobacteria</taxon>
        <taxon>Lysobacterales</taxon>
        <taxon>Lysobacteraceae</taxon>
        <taxon>Xanthomonas</taxon>
    </lineage>
</organism>
<evidence type="ECO:0000313" key="3">
    <source>
        <dbReference type="EMBL" id="KGE51468.1"/>
    </source>
</evidence>
<dbReference type="EMBL" id="JPHD02000095">
    <property type="protein sequence ID" value="KGE51468.1"/>
    <property type="molecule type" value="Genomic_DNA"/>
</dbReference>
<dbReference type="HOGENOM" id="CLU_040038_0_0_6"/>
<feature type="domain" description="Transposase IS4-like" evidence="1">
    <location>
        <begin position="311"/>
        <end position="449"/>
    </location>
</feature>
<dbReference type="NCBIfam" id="NF033578">
    <property type="entry name" value="transpos_IS5_1"/>
    <property type="match status" value="1"/>
</dbReference>
<dbReference type="GO" id="GO:0003677">
    <property type="term" value="F:DNA binding"/>
    <property type="evidence" value="ECO:0007669"/>
    <property type="project" value="InterPro"/>
</dbReference>
<dbReference type="Pfam" id="PF05598">
    <property type="entry name" value="DUF772"/>
    <property type="match status" value="1"/>
</dbReference>
<dbReference type="AlphaFoldDB" id="A0A098PXZ9"/>
<dbReference type="InterPro" id="IPR008490">
    <property type="entry name" value="Transposase_InsH_N"/>
</dbReference>
<dbReference type="PANTHER" id="PTHR33803">
    <property type="entry name" value="IS1478 TRANSPOSASE"/>
    <property type="match status" value="1"/>
</dbReference>
<evidence type="ECO:0000313" key="4">
    <source>
        <dbReference type="Proteomes" id="UP000028012"/>
    </source>
</evidence>
<dbReference type="GO" id="GO:0004803">
    <property type="term" value="F:transposase activity"/>
    <property type="evidence" value="ECO:0007669"/>
    <property type="project" value="InterPro"/>
</dbReference>
<protein>
    <submittedName>
        <fullName evidence="3">Transposase</fullName>
    </submittedName>
</protein>
<evidence type="ECO:0000259" key="1">
    <source>
        <dbReference type="Pfam" id="PF01609"/>
    </source>
</evidence>
<dbReference type="Proteomes" id="UP000028012">
    <property type="component" value="Unassembled WGS sequence"/>
</dbReference>
<feature type="domain" description="Transposase InsH N-terminal" evidence="2">
    <location>
        <begin position="48"/>
        <end position="149"/>
    </location>
</feature>
<reference evidence="3 4" key="1">
    <citation type="submission" date="2014-09" db="EMBL/GenBank/DDBJ databases">
        <title>A draft genome sequence for Xanthomonas axonopodis pv. vasculorum NCPPB 900.</title>
        <authorList>
            <person name="Harrison J."/>
            <person name="Studholme D.J."/>
        </authorList>
    </citation>
    <scope>NUCLEOTIDE SEQUENCE [LARGE SCALE GENOMIC DNA]</scope>
    <source>
        <strain evidence="3 4">NCPPB 900</strain>
    </source>
</reference>
<gene>
    <name evidence="3" type="ORF">GW15_0214250</name>
</gene>
<dbReference type="Pfam" id="PF01609">
    <property type="entry name" value="DDE_Tnp_1"/>
    <property type="match status" value="1"/>
</dbReference>
<dbReference type="GO" id="GO:0006313">
    <property type="term" value="P:DNA transposition"/>
    <property type="evidence" value="ECO:0007669"/>
    <property type="project" value="InterPro"/>
</dbReference>
<comment type="caution">
    <text evidence="3">The sequence shown here is derived from an EMBL/GenBank/DDBJ whole genome shotgun (WGS) entry which is preliminary data.</text>
</comment>
<dbReference type="eggNOG" id="COG3039">
    <property type="taxonomic scope" value="Bacteria"/>
</dbReference>
<accession>A0A098PXZ9</accession>
<evidence type="ECO:0000259" key="2">
    <source>
        <dbReference type="Pfam" id="PF05598"/>
    </source>
</evidence>
<dbReference type="PANTHER" id="PTHR33803:SF3">
    <property type="entry name" value="BLL1974 PROTEIN"/>
    <property type="match status" value="1"/>
</dbReference>
<name>A0A098PXZ9_9XANT</name>
<dbReference type="InterPro" id="IPR002559">
    <property type="entry name" value="Transposase_11"/>
</dbReference>
<dbReference type="InterPro" id="IPR047710">
    <property type="entry name" value="Transpos_IS5-like"/>
</dbReference>